<keyword evidence="2" id="KW-0326">Glycosidase</keyword>
<evidence type="ECO:0000313" key="5">
    <source>
        <dbReference type="Proteomes" id="UP001165586"/>
    </source>
</evidence>
<dbReference type="Pfam" id="PF01156">
    <property type="entry name" value="IU_nuc_hydro"/>
    <property type="match status" value="1"/>
</dbReference>
<keyword evidence="1 4" id="KW-0378">Hydrolase</keyword>
<evidence type="ECO:0000256" key="1">
    <source>
        <dbReference type="ARBA" id="ARBA00022801"/>
    </source>
</evidence>
<dbReference type="InterPro" id="IPR001910">
    <property type="entry name" value="Inosine/uridine_hydrolase_dom"/>
</dbReference>
<organism evidence="4 5">
    <name type="scientific">Herbiconiux daphne</name>
    <dbReference type="NCBI Taxonomy" id="2970914"/>
    <lineage>
        <taxon>Bacteria</taxon>
        <taxon>Bacillati</taxon>
        <taxon>Actinomycetota</taxon>
        <taxon>Actinomycetes</taxon>
        <taxon>Micrococcales</taxon>
        <taxon>Microbacteriaceae</taxon>
        <taxon>Herbiconiux</taxon>
    </lineage>
</organism>
<dbReference type="EMBL" id="JANLCJ010000004">
    <property type="protein sequence ID" value="MCS5734359.1"/>
    <property type="molecule type" value="Genomic_DNA"/>
</dbReference>
<sequence length="313" mass="33222">MTRTTVIVTDPGQDQAAAIFAALAAPDEFDVVAVIASAGNIDLDQTVVNCLALLELAGRPDIPVFAGCPRPLARPLVTAEHVHGPTGLDGADLPAPTIAVQSEHGVDALIRILRAADETSVTILSLSPLTTIATAFVQDPSIVTKIERIVAMAGAYFEGGNITPAAEFNVYVDPHAAAIVFDSGAPLVVLPLDVTHKMLSTRERLDGFSATGTACGQAIDGMLTFSESFDLQKYGWHGAPLHGPCVPLYVLHPEMFSGREVSIRVETVSEVAMGTTSVDWWHVTDEPVNAFYVADGDADAFYRVLTDLYARLP</sequence>
<reference evidence="4" key="1">
    <citation type="submission" date="2022-08" db="EMBL/GenBank/DDBJ databases">
        <authorList>
            <person name="Deng Y."/>
            <person name="Han X.-F."/>
            <person name="Zhang Y.-Q."/>
        </authorList>
    </citation>
    <scope>NUCLEOTIDE SEQUENCE</scope>
    <source>
        <strain evidence="4">CPCC 203386</strain>
    </source>
</reference>
<evidence type="ECO:0000259" key="3">
    <source>
        <dbReference type="Pfam" id="PF01156"/>
    </source>
</evidence>
<name>A0ABT2H366_9MICO</name>
<dbReference type="Gene3D" id="3.90.245.10">
    <property type="entry name" value="Ribonucleoside hydrolase-like"/>
    <property type="match status" value="1"/>
</dbReference>
<keyword evidence="5" id="KW-1185">Reference proteome</keyword>
<comment type="caution">
    <text evidence="4">The sequence shown here is derived from an EMBL/GenBank/DDBJ whole genome shotgun (WGS) entry which is preliminary data.</text>
</comment>
<dbReference type="InterPro" id="IPR036452">
    <property type="entry name" value="Ribo_hydro-like"/>
</dbReference>
<feature type="domain" description="Inosine/uridine-preferring nucleoside hydrolase" evidence="3">
    <location>
        <begin position="8"/>
        <end position="302"/>
    </location>
</feature>
<dbReference type="CDD" id="cd02651">
    <property type="entry name" value="nuc_hydro_IU_UC_XIUA"/>
    <property type="match status" value="1"/>
</dbReference>
<dbReference type="RefSeq" id="WP_259539232.1">
    <property type="nucleotide sequence ID" value="NZ_JANLCJ010000004.1"/>
</dbReference>
<protein>
    <submittedName>
        <fullName evidence="4">Nucleoside hydrolase</fullName>
    </submittedName>
</protein>
<gene>
    <name evidence="4" type="ORF">N1032_11485</name>
</gene>
<proteinExistence type="predicted"/>
<dbReference type="GO" id="GO:0016787">
    <property type="term" value="F:hydrolase activity"/>
    <property type="evidence" value="ECO:0007669"/>
    <property type="project" value="UniProtKB-KW"/>
</dbReference>
<dbReference type="InterPro" id="IPR023186">
    <property type="entry name" value="IUNH"/>
</dbReference>
<dbReference type="SUPFAM" id="SSF53590">
    <property type="entry name" value="Nucleoside hydrolase"/>
    <property type="match status" value="1"/>
</dbReference>
<accession>A0ABT2H366</accession>
<dbReference type="Proteomes" id="UP001165586">
    <property type="component" value="Unassembled WGS sequence"/>
</dbReference>
<dbReference type="PANTHER" id="PTHR12304:SF4">
    <property type="entry name" value="URIDINE NUCLEOSIDASE"/>
    <property type="match status" value="1"/>
</dbReference>
<evidence type="ECO:0000256" key="2">
    <source>
        <dbReference type="ARBA" id="ARBA00023295"/>
    </source>
</evidence>
<evidence type="ECO:0000313" key="4">
    <source>
        <dbReference type="EMBL" id="MCS5734359.1"/>
    </source>
</evidence>
<dbReference type="PANTHER" id="PTHR12304">
    <property type="entry name" value="INOSINE-URIDINE PREFERRING NUCLEOSIDE HYDROLASE"/>
    <property type="match status" value="1"/>
</dbReference>